<feature type="signal peptide" evidence="2">
    <location>
        <begin position="1"/>
        <end position="20"/>
    </location>
</feature>
<feature type="compositionally biased region" description="Polar residues" evidence="1">
    <location>
        <begin position="120"/>
        <end position="133"/>
    </location>
</feature>
<evidence type="ECO:0000256" key="1">
    <source>
        <dbReference type="SAM" id="MobiDB-lite"/>
    </source>
</evidence>
<name>A0A9N9UP37_9HYPO</name>
<feature type="region of interest" description="Disordered" evidence="1">
    <location>
        <begin position="79"/>
        <end position="133"/>
    </location>
</feature>
<keyword evidence="2" id="KW-0732">Signal</keyword>
<reference evidence="3" key="1">
    <citation type="submission" date="2021-10" db="EMBL/GenBank/DDBJ databases">
        <authorList>
            <person name="Piombo E."/>
        </authorList>
    </citation>
    <scope>NUCLEOTIDE SEQUENCE</scope>
</reference>
<dbReference type="AlphaFoldDB" id="A0A9N9UP37"/>
<protein>
    <submittedName>
        <fullName evidence="3">Uncharacterized protein</fullName>
    </submittedName>
</protein>
<sequence length="245" mass="26469">MRTFAAGICQPALIMLHGLADLFSYAGSVMEDTFSLLRRYGMQDIMASRLPKNIANALHQPSRIFKPGPAIFLDASEQSALRESPEPTPMATDRGESELFRPPFHSRKDVRIELDPNDSEALTPSSASWTTPSQMHWNDGVIDAQSNASYAHAYGGASAAPMDETLQAPAHGADLSLQSLQAPDSQIAKGDLLPSAITSLTPGIFGSDPAKDRESQFLGDVSRLSCFDPLGQSWPPMYSDGNVEM</sequence>
<keyword evidence="4" id="KW-1185">Reference proteome</keyword>
<comment type="caution">
    <text evidence="3">The sequence shown here is derived from an EMBL/GenBank/DDBJ whole genome shotgun (WGS) entry which is preliminary data.</text>
</comment>
<evidence type="ECO:0000313" key="4">
    <source>
        <dbReference type="Proteomes" id="UP000754883"/>
    </source>
</evidence>
<proteinExistence type="predicted"/>
<feature type="chain" id="PRO_5040497624" evidence="2">
    <location>
        <begin position="21"/>
        <end position="245"/>
    </location>
</feature>
<organism evidence="3 4">
    <name type="scientific">Clonostachys byssicola</name>
    <dbReference type="NCBI Taxonomy" id="160290"/>
    <lineage>
        <taxon>Eukaryota</taxon>
        <taxon>Fungi</taxon>
        <taxon>Dikarya</taxon>
        <taxon>Ascomycota</taxon>
        <taxon>Pezizomycotina</taxon>
        <taxon>Sordariomycetes</taxon>
        <taxon>Hypocreomycetidae</taxon>
        <taxon>Hypocreales</taxon>
        <taxon>Bionectriaceae</taxon>
        <taxon>Clonostachys</taxon>
    </lineage>
</organism>
<gene>
    <name evidence="3" type="ORF">CBYS24578_00013426</name>
</gene>
<dbReference type="Proteomes" id="UP000754883">
    <property type="component" value="Unassembled WGS sequence"/>
</dbReference>
<accession>A0A9N9UP37</accession>
<evidence type="ECO:0000256" key="2">
    <source>
        <dbReference type="SAM" id="SignalP"/>
    </source>
</evidence>
<evidence type="ECO:0000313" key="3">
    <source>
        <dbReference type="EMBL" id="CAG9994418.1"/>
    </source>
</evidence>
<dbReference type="EMBL" id="CABFNO020001527">
    <property type="protein sequence ID" value="CAG9994418.1"/>
    <property type="molecule type" value="Genomic_DNA"/>
</dbReference>